<dbReference type="InterPro" id="IPR050400">
    <property type="entry name" value="Bact_Cytoskel_RodZ"/>
</dbReference>
<dbReference type="HOGENOM" id="CLU_047530_3_0_4"/>
<keyword evidence="4" id="KW-1185">Reference proteome</keyword>
<dbReference type="Proteomes" id="UP000004088">
    <property type="component" value="Unassembled WGS sequence"/>
</dbReference>
<dbReference type="CDD" id="cd00093">
    <property type="entry name" value="HTH_XRE"/>
    <property type="match status" value="1"/>
</dbReference>
<dbReference type="PANTHER" id="PTHR34475:SF1">
    <property type="entry name" value="CYTOSKELETON PROTEIN RODZ"/>
    <property type="match status" value="1"/>
</dbReference>
<dbReference type="InterPro" id="IPR010982">
    <property type="entry name" value="Lambda_DNA-bd_dom_sf"/>
</dbReference>
<keyword evidence="1" id="KW-1133">Transmembrane helix</keyword>
<evidence type="ECO:0000313" key="3">
    <source>
        <dbReference type="EMBL" id="EGC18367.1"/>
    </source>
</evidence>
<gene>
    <name evidence="3" type="ORF">HMPREF9098_0173</name>
</gene>
<dbReference type="Pfam" id="PF13464">
    <property type="entry name" value="RodZ_C"/>
    <property type="match status" value="1"/>
</dbReference>
<comment type="caution">
    <text evidence="3">The sequence shown here is derived from an EMBL/GenBank/DDBJ whole genome shotgun (WGS) entry which is preliminary data.</text>
</comment>
<reference evidence="3 4" key="1">
    <citation type="submission" date="2011-01" db="EMBL/GenBank/DDBJ databases">
        <authorList>
            <person name="Muzny D."/>
            <person name="Qin X."/>
            <person name="Deng J."/>
            <person name="Jiang H."/>
            <person name="Liu Y."/>
            <person name="Qu J."/>
            <person name="Song X.-Z."/>
            <person name="Zhang L."/>
            <person name="Thornton R."/>
            <person name="Coyle M."/>
            <person name="Francisco L."/>
            <person name="Jackson L."/>
            <person name="Javaid M."/>
            <person name="Korchina V."/>
            <person name="Kovar C."/>
            <person name="Mata R."/>
            <person name="Mathew T."/>
            <person name="Ngo R."/>
            <person name="Nguyen L."/>
            <person name="Nguyen N."/>
            <person name="Okwuonu G."/>
            <person name="Ongeri F."/>
            <person name="Pham C."/>
            <person name="Simmons D."/>
            <person name="Wilczek-Boney K."/>
            <person name="Hale W."/>
            <person name="Jakkamsetti A."/>
            <person name="Pham P."/>
            <person name="Ruth R."/>
            <person name="San Lucas F."/>
            <person name="Warren J."/>
            <person name="Zhang J."/>
            <person name="Zhao Z."/>
            <person name="Zhou C."/>
            <person name="Zhu D."/>
            <person name="Lee S."/>
            <person name="Bess C."/>
            <person name="Blankenburg K."/>
            <person name="Forbes L."/>
            <person name="Fu Q."/>
            <person name="Gubbala S."/>
            <person name="Hirani K."/>
            <person name="Jayaseelan J.C."/>
            <person name="Lara F."/>
            <person name="Munidasa M."/>
            <person name="Palculict T."/>
            <person name="Patil S."/>
            <person name="Pu L.-L."/>
            <person name="Saada N."/>
            <person name="Tang L."/>
            <person name="Weissenberger G."/>
            <person name="Zhu Y."/>
            <person name="Hemphill L."/>
            <person name="Shang Y."/>
            <person name="Youmans B."/>
            <person name="Ayvaz T."/>
            <person name="Ross M."/>
            <person name="Santibanez J."/>
            <person name="Aqrawi P."/>
            <person name="Gross S."/>
            <person name="Joshi V."/>
            <person name="Fowler G."/>
            <person name="Nazareth L."/>
            <person name="Reid J."/>
            <person name="Worley K."/>
            <person name="Petrosino J."/>
            <person name="Highlander S."/>
            <person name="Gibbs R."/>
        </authorList>
    </citation>
    <scope>NUCLEOTIDE SEQUENCE [LARGE SCALE GENOMIC DNA]</scope>
    <source>
        <strain evidence="3 4">ATCC 33394</strain>
    </source>
</reference>
<evidence type="ECO:0000259" key="2">
    <source>
        <dbReference type="Pfam" id="PF13464"/>
    </source>
</evidence>
<dbReference type="STRING" id="888741.HMPREF9098_0173"/>
<dbReference type="RefSeq" id="WP_003781025.1">
    <property type="nucleotide sequence ID" value="NZ_GL870929.1"/>
</dbReference>
<dbReference type="InterPro" id="IPR001387">
    <property type="entry name" value="Cro/C1-type_HTH"/>
</dbReference>
<evidence type="ECO:0000313" key="4">
    <source>
        <dbReference type="Proteomes" id="UP000004088"/>
    </source>
</evidence>
<sequence length="272" mass="29456">MTQPQTTEQPVIQTPQELGMQLRMHREKKGLSIGEVSERLKLPTRQIEALETGDYDLLPETVFVRGFLRSYGRFLDVDDQLLTQAVDNIAPQKQARYAPQNISLADRKEGKSFPTWIFGVLAAIGIGYGVFVWQNKSQTEHSKQEAESTVLAASNPLAASSASIKNANVIVKPMEASTAESASAASATGVAGELVINTRYRTMLTVTNAKGEVLINQIVPSRSEHRFTEGAPFEVRIGYASGATAAFNGQEINVNAARKGGKTAVFTAGEMP</sequence>
<protein>
    <recommendedName>
        <fullName evidence="2">Cytoskeleton protein RodZ-like C-terminal domain-containing protein</fullName>
    </recommendedName>
</protein>
<dbReference type="SUPFAM" id="SSF47413">
    <property type="entry name" value="lambda repressor-like DNA-binding domains"/>
    <property type="match status" value="1"/>
</dbReference>
<dbReference type="Pfam" id="PF13413">
    <property type="entry name" value="HTH_25"/>
    <property type="match status" value="1"/>
</dbReference>
<organism evidence="3 4">
    <name type="scientific">Kingella denitrificans ATCC 33394</name>
    <dbReference type="NCBI Taxonomy" id="888741"/>
    <lineage>
        <taxon>Bacteria</taxon>
        <taxon>Pseudomonadati</taxon>
        <taxon>Pseudomonadota</taxon>
        <taxon>Betaproteobacteria</taxon>
        <taxon>Neisseriales</taxon>
        <taxon>Neisseriaceae</taxon>
        <taxon>Kingella</taxon>
    </lineage>
</organism>
<proteinExistence type="predicted"/>
<dbReference type="EMBL" id="AEWV01000005">
    <property type="protein sequence ID" value="EGC18367.1"/>
    <property type="molecule type" value="Genomic_DNA"/>
</dbReference>
<feature type="transmembrane region" description="Helical" evidence="1">
    <location>
        <begin position="113"/>
        <end position="133"/>
    </location>
</feature>
<dbReference type="GO" id="GO:0003677">
    <property type="term" value="F:DNA binding"/>
    <property type="evidence" value="ECO:0007669"/>
    <property type="project" value="InterPro"/>
</dbReference>
<dbReference type="Gene3D" id="1.10.260.40">
    <property type="entry name" value="lambda repressor-like DNA-binding domains"/>
    <property type="match status" value="1"/>
</dbReference>
<evidence type="ECO:0000256" key="1">
    <source>
        <dbReference type="SAM" id="Phobius"/>
    </source>
</evidence>
<dbReference type="AlphaFoldDB" id="F0EWD9"/>
<keyword evidence="1" id="KW-0812">Transmembrane</keyword>
<feature type="domain" description="Cytoskeleton protein RodZ-like C-terminal" evidence="2">
    <location>
        <begin position="197"/>
        <end position="267"/>
    </location>
</feature>
<accession>F0EWD9</accession>
<dbReference type="InterPro" id="IPR025194">
    <property type="entry name" value="RodZ-like_C"/>
</dbReference>
<name>F0EWD9_9NEIS</name>
<dbReference type="PANTHER" id="PTHR34475">
    <property type="match status" value="1"/>
</dbReference>
<keyword evidence="1" id="KW-0472">Membrane</keyword>